<evidence type="ECO:0000256" key="1">
    <source>
        <dbReference type="SAM" id="Phobius"/>
    </source>
</evidence>
<evidence type="ECO:0000313" key="2">
    <source>
        <dbReference type="EMBL" id="KAJ4462867.1"/>
    </source>
</evidence>
<keyword evidence="1" id="KW-0812">Transmembrane</keyword>
<reference evidence="2" key="1">
    <citation type="journal article" date="2022" name="bioRxiv">
        <title>Genomics of Preaxostyla Flagellates Illuminates Evolutionary Transitions and the Path Towards Mitochondrial Loss.</title>
        <authorList>
            <person name="Novak L.V.F."/>
            <person name="Treitli S.C."/>
            <person name="Pyrih J."/>
            <person name="Halakuc P."/>
            <person name="Pipaliya S.V."/>
            <person name="Vacek V."/>
            <person name="Brzon O."/>
            <person name="Soukal P."/>
            <person name="Eme L."/>
            <person name="Dacks J.B."/>
            <person name="Karnkowska A."/>
            <person name="Elias M."/>
            <person name="Hampl V."/>
        </authorList>
    </citation>
    <scope>NUCLEOTIDE SEQUENCE</scope>
    <source>
        <strain evidence="2">RCP-MX</strain>
    </source>
</reference>
<dbReference type="EMBL" id="JAPMOS010000001">
    <property type="protein sequence ID" value="KAJ4462867.1"/>
    <property type="molecule type" value="Genomic_DNA"/>
</dbReference>
<gene>
    <name evidence="2" type="ORF">PAPYR_71</name>
</gene>
<accession>A0ABQ8UUS6</accession>
<keyword evidence="1" id="KW-0472">Membrane</keyword>
<sequence length="260" mass="29385">MAAGNDTDTLTTIDYVYAYGFSSLFFAQGGISLICMIVSLCISLREERNKVPSLLDPSSANVGPNRTRRRLLIAGAIILPIFAGANGSAVLVQVFNDTFERTTWGRFLFSCLFYLPVLLLQVLYTMMMFHWFSMVVEKKLAFKCLRALLIGMNVAVWIGLFIIEFMMAAEADYPQVIYWINACDNALLVLFEIFFVTTAVVVAVRIWRYFRVRAPYFLAMGYMKKLFRRALVLVIMLLTTTRPAGPGESTNHDALLMEGQ</sequence>
<proteinExistence type="predicted"/>
<feature type="transmembrane region" description="Helical" evidence="1">
    <location>
        <begin position="144"/>
        <end position="166"/>
    </location>
</feature>
<feature type="transmembrane region" description="Helical" evidence="1">
    <location>
        <begin position="107"/>
        <end position="132"/>
    </location>
</feature>
<feature type="transmembrane region" description="Helical" evidence="1">
    <location>
        <begin position="226"/>
        <end position="245"/>
    </location>
</feature>
<feature type="transmembrane region" description="Helical" evidence="1">
    <location>
        <begin position="16"/>
        <end position="42"/>
    </location>
</feature>
<feature type="transmembrane region" description="Helical" evidence="1">
    <location>
        <begin position="71"/>
        <end position="95"/>
    </location>
</feature>
<name>A0ABQ8UUS6_9EUKA</name>
<keyword evidence="1" id="KW-1133">Transmembrane helix</keyword>
<protein>
    <submittedName>
        <fullName evidence="2">Uncharacterized protein</fullName>
    </submittedName>
</protein>
<feature type="transmembrane region" description="Helical" evidence="1">
    <location>
        <begin position="186"/>
        <end position="206"/>
    </location>
</feature>
<dbReference type="Proteomes" id="UP001141327">
    <property type="component" value="Unassembled WGS sequence"/>
</dbReference>
<evidence type="ECO:0000313" key="3">
    <source>
        <dbReference type="Proteomes" id="UP001141327"/>
    </source>
</evidence>
<keyword evidence="3" id="KW-1185">Reference proteome</keyword>
<organism evidence="2 3">
    <name type="scientific">Paratrimastix pyriformis</name>
    <dbReference type="NCBI Taxonomy" id="342808"/>
    <lineage>
        <taxon>Eukaryota</taxon>
        <taxon>Metamonada</taxon>
        <taxon>Preaxostyla</taxon>
        <taxon>Paratrimastigidae</taxon>
        <taxon>Paratrimastix</taxon>
    </lineage>
</organism>
<comment type="caution">
    <text evidence="2">The sequence shown here is derived from an EMBL/GenBank/DDBJ whole genome shotgun (WGS) entry which is preliminary data.</text>
</comment>